<dbReference type="GO" id="GO:0032259">
    <property type="term" value="P:methylation"/>
    <property type="evidence" value="ECO:0007669"/>
    <property type="project" value="UniProtKB-KW"/>
</dbReference>
<dbReference type="InterPro" id="IPR029063">
    <property type="entry name" value="SAM-dependent_MTases_sf"/>
</dbReference>
<dbReference type="PANTHER" id="PTHR10509">
    <property type="entry name" value="O-METHYLTRANSFERASE-RELATED"/>
    <property type="match status" value="1"/>
</dbReference>
<proteinExistence type="inferred from homology"/>
<organism evidence="5 6">
    <name type="scientific">Coemansia erecta</name>
    <dbReference type="NCBI Taxonomy" id="147472"/>
    <lineage>
        <taxon>Eukaryota</taxon>
        <taxon>Fungi</taxon>
        <taxon>Fungi incertae sedis</taxon>
        <taxon>Zoopagomycota</taxon>
        <taxon>Kickxellomycotina</taxon>
        <taxon>Kickxellomycetes</taxon>
        <taxon>Kickxellales</taxon>
        <taxon>Kickxellaceae</taxon>
        <taxon>Coemansia</taxon>
    </lineage>
</organism>
<dbReference type="PROSITE" id="PS51682">
    <property type="entry name" value="SAM_OMT_I"/>
    <property type="match status" value="1"/>
</dbReference>
<gene>
    <name evidence="5" type="ORF">LPJ53_000294</name>
</gene>
<keyword evidence="6" id="KW-1185">Reference proteome</keyword>
<comment type="caution">
    <text evidence="5">The sequence shown here is derived from an EMBL/GenBank/DDBJ whole genome shotgun (WGS) entry which is preliminary data.</text>
</comment>
<dbReference type="InterPro" id="IPR002935">
    <property type="entry name" value="SAM_O-MeTrfase"/>
</dbReference>
<dbReference type="Proteomes" id="UP001149813">
    <property type="component" value="Unassembled WGS sequence"/>
</dbReference>
<dbReference type="PANTHER" id="PTHR10509:SF14">
    <property type="entry name" value="CAFFEOYL-COA O-METHYLTRANSFERASE 3-RELATED"/>
    <property type="match status" value="1"/>
</dbReference>
<dbReference type="CDD" id="cd02440">
    <property type="entry name" value="AdoMet_MTases"/>
    <property type="match status" value="1"/>
</dbReference>
<dbReference type="SUPFAM" id="SSF53335">
    <property type="entry name" value="S-adenosyl-L-methionine-dependent methyltransferases"/>
    <property type="match status" value="1"/>
</dbReference>
<dbReference type="AlphaFoldDB" id="A0A9W7Y7S2"/>
<dbReference type="EMBL" id="JANBOJ010000004">
    <property type="protein sequence ID" value="KAJ1725479.1"/>
    <property type="molecule type" value="Genomic_DNA"/>
</dbReference>
<protein>
    <recommendedName>
        <fullName evidence="7">S-adenosyl-L-methionine-dependent methyltransferase</fullName>
    </recommendedName>
</protein>
<evidence type="ECO:0008006" key="7">
    <source>
        <dbReference type="Google" id="ProtNLM"/>
    </source>
</evidence>
<evidence type="ECO:0000256" key="2">
    <source>
        <dbReference type="ARBA" id="ARBA00022679"/>
    </source>
</evidence>
<evidence type="ECO:0000313" key="6">
    <source>
        <dbReference type="Proteomes" id="UP001149813"/>
    </source>
</evidence>
<keyword evidence="2" id="KW-0808">Transferase</keyword>
<dbReference type="OrthoDB" id="10251242at2759"/>
<name>A0A9W7Y7S2_9FUNG</name>
<dbReference type="GO" id="GO:0008757">
    <property type="term" value="F:S-adenosylmethionine-dependent methyltransferase activity"/>
    <property type="evidence" value="ECO:0007669"/>
    <property type="project" value="TreeGrafter"/>
</dbReference>
<dbReference type="GO" id="GO:0008171">
    <property type="term" value="F:O-methyltransferase activity"/>
    <property type="evidence" value="ECO:0007669"/>
    <property type="project" value="InterPro"/>
</dbReference>
<sequence>MATPHAQAVMMNFFVGLLNAKSILEIGTFTGLSAIYLAHALKRNGVAPGPDSSGFMPLTCLDMSEVFTRHALHNLDIAGLSDYVDIIVGDARQEVLNLKGCKFDFIYIDADKNSYKKYYDSILELGLLSKNGLIAIDNTALWKTVEFMDKPIDDAETAVVENIPSEDLTRKQLGRVAHDFNEYVRSDPRTEAVMFPLFTGLTFVRVI</sequence>
<evidence type="ECO:0000256" key="4">
    <source>
        <dbReference type="ARBA" id="ARBA00023453"/>
    </source>
</evidence>
<comment type="similarity">
    <text evidence="4">Belongs to the class I-like SAM-binding methyltransferase superfamily. Cation-dependent O-methyltransferase family.</text>
</comment>
<evidence type="ECO:0000256" key="1">
    <source>
        <dbReference type="ARBA" id="ARBA00022603"/>
    </source>
</evidence>
<reference evidence="5" key="1">
    <citation type="submission" date="2022-07" db="EMBL/GenBank/DDBJ databases">
        <title>Phylogenomic reconstructions and comparative analyses of Kickxellomycotina fungi.</title>
        <authorList>
            <person name="Reynolds N.K."/>
            <person name="Stajich J.E."/>
            <person name="Barry K."/>
            <person name="Grigoriev I.V."/>
            <person name="Crous P."/>
            <person name="Smith M.E."/>
        </authorList>
    </citation>
    <scope>NUCLEOTIDE SEQUENCE</scope>
    <source>
        <strain evidence="5">NBRC 32514</strain>
    </source>
</reference>
<keyword evidence="1" id="KW-0489">Methyltransferase</keyword>
<evidence type="ECO:0000256" key="3">
    <source>
        <dbReference type="ARBA" id="ARBA00022691"/>
    </source>
</evidence>
<dbReference type="InterPro" id="IPR050362">
    <property type="entry name" value="Cation-dep_OMT"/>
</dbReference>
<accession>A0A9W7Y7S2</accession>
<dbReference type="Gene3D" id="3.40.50.150">
    <property type="entry name" value="Vaccinia Virus protein VP39"/>
    <property type="match status" value="1"/>
</dbReference>
<dbReference type="Pfam" id="PF01596">
    <property type="entry name" value="Methyltransf_3"/>
    <property type="match status" value="1"/>
</dbReference>
<evidence type="ECO:0000313" key="5">
    <source>
        <dbReference type="EMBL" id="KAJ1725479.1"/>
    </source>
</evidence>
<keyword evidence="3" id="KW-0949">S-adenosyl-L-methionine</keyword>